<comment type="caution">
    <text evidence="2">The sequence shown here is derived from an EMBL/GenBank/DDBJ whole genome shotgun (WGS) entry which is preliminary data.</text>
</comment>
<accession>A0A8J2PQJ0</accession>
<reference evidence="2" key="1">
    <citation type="submission" date="2021-06" db="EMBL/GenBank/DDBJ databases">
        <authorList>
            <person name="Hodson N. C."/>
            <person name="Mongue J. A."/>
            <person name="Jaron S. K."/>
        </authorList>
    </citation>
    <scope>NUCLEOTIDE SEQUENCE</scope>
</reference>
<keyword evidence="3" id="KW-1185">Reference proteome</keyword>
<dbReference type="EMBL" id="CAJVCH010551806">
    <property type="protein sequence ID" value="CAG7829514.1"/>
    <property type="molecule type" value="Genomic_DNA"/>
</dbReference>
<sequence>MTVVDPAFEGAGQKAGTELWRIE</sequence>
<gene>
    <name evidence="2" type="ORF">AFUS01_LOCUS39375</name>
</gene>
<organism evidence="2 3">
    <name type="scientific">Allacma fusca</name>
    <dbReference type="NCBI Taxonomy" id="39272"/>
    <lineage>
        <taxon>Eukaryota</taxon>
        <taxon>Metazoa</taxon>
        <taxon>Ecdysozoa</taxon>
        <taxon>Arthropoda</taxon>
        <taxon>Hexapoda</taxon>
        <taxon>Collembola</taxon>
        <taxon>Symphypleona</taxon>
        <taxon>Sminthuridae</taxon>
        <taxon>Allacma</taxon>
    </lineage>
</organism>
<dbReference type="AlphaFoldDB" id="A0A8J2PQJ0"/>
<evidence type="ECO:0000313" key="3">
    <source>
        <dbReference type="Proteomes" id="UP000708208"/>
    </source>
</evidence>
<protein>
    <submittedName>
        <fullName evidence="2">Uncharacterized protein</fullName>
    </submittedName>
</protein>
<evidence type="ECO:0000313" key="2">
    <source>
        <dbReference type="EMBL" id="CAG7829514.1"/>
    </source>
</evidence>
<proteinExistence type="predicted"/>
<feature type="non-terminal residue" evidence="2">
    <location>
        <position position="23"/>
    </location>
</feature>
<dbReference type="Proteomes" id="UP000708208">
    <property type="component" value="Unassembled WGS sequence"/>
</dbReference>
<evidence type="ECO:0000256" key="1">
    <source>
        <dbReference type="SAM" id="MobiDB-lite"/>
    </source>
</evidence>
<name>A0A8J2PQJ0_9HEXA</name>
<feature type="region of interest" description="Disordered" evidence="1">
    <location>
        <begin position="1"/>
        <end position="23"/>
    </location>
</feature>